<feature type="compositionally biased region" description="Polar residues" evidence="1">
    <location>
        <begin position="602"/>
        <end position="612"/>
    </location>
</feature>
<reference evidence="2" key="1">
    <citation type="journal article" date="2014" name="Genome Announc.">
        <title>Draft genome sequence of Rhodosporidium toruloides CECT1137, an oleaginous yeast of biotechnological interest.</title>
        <authorList>
            <person name="Morin N."/>
            <person name="Calcas X."/>
            <person name="Devillers H."/>
            <person name="Durrens P."/>
            <person name="Sherman D.J."/>
            <person name="Nicaud J.-M."/>
            <person name="Neuveglise C."/>
        </authorList>
    </citation>
    <scope>NUCLEOTIDE SEQUENCE</scope>
    <source>
        <strain evidence="2">CECT1137</strain>
    </source>
</reference>
<protein>
    <submittedName>
        <fullName evidence="2">RHTO0S11e06766g1_1</fullName>
    </submittedName>
</protein>
<feature type="region of interest" description="Disordered" evidence="1">
    <location>
        <begin position="164"/>
        <end position="200"/>
    </location>
</feature>
<accession>A0A061B7T0</accession>
<dbReference type="EMBL" id="LK052946">
    <property type="protein sequence ID" value="CDR45965.1"/>
    <property type="molecule type" value="Genomic_DNA"/>
</dbReference>
<dbReference type="AlphaFoldDB" id="A0A061B7T0"/>
<feature type="compositionally biased region" description="Basic residues" evidence="1">
    <location>
        <begin position="240"/>
        <end position="250"/>
    </location>
</feature>
<evidence type="ECO:0000313" key="2">
    <source>
        <dbReference type="EMBL" id="CDR45965.1"/>
    </source>
</evidence>
<feature type="region of interest" description="Disordered" evidence="1">
    <location>
        <begin position="586"/>
        <end position="619"/>
    </location>
</feature>
<proteinExistence type="predicted"/>
<gene>
    <name evidence="2" type="ORF">RHTO0S_11e06766g</name>
</gene>
<name>A0A061B7T0_RHOTO</name>
<feature type="compositionally biased region" description="Basic residues" evidence="1">
    <location>
        <begin position="19"/>
        <end position="38"/>
    </location>
</feature>
<evidence type="ECO:0000256" key="1">
    <source>
        <dbReference type="SAM" id="MobiDB-lite"/>
    </source>
</evidence>
<feature type="region of interest" description="Disordered" evidence="1">
    <location>
        <begin position="1"/>
        <end position="106"/>
    </location>
</feature>
<feature type="compositionally biased region" description="Basic and acidic residues" evidence="1">
    <location>
        <begin position="251"/>
        <end position="261"/>
    </location>
</feature>
<feature type="region of interest" description="Disordered" evidence="1">
    <location>
        <begin position="238"/>
        <end position="261"/>
    </location>
</feature>
<dbReference type="OrthoDB" id="2529288at2759"/>
<feature type="compositionally biased region" description="Basic and acidic residues" evidence="1">
    <location>
        <begin position="90"/>
        <end position="106"/>
    </location>
</feature>
<sequence length="709" mass="79917">MPSGPRWARYRSPTPPPSHSRRHHPRTPSPPRHPRRRSPSPPRRSYSYRDDYRRRSRDYYDRDDRCARRYRRSDTPSPPPRRRRRTRSPTPDRYRDRDYRSRRIFRDRSRSPDLMYATTERAPIRFFDSSRSPAIRSSWRQGTSDIVSVPLGTASYGFFESPKEVRGGRKGTFEETVEEEGELGRSRGTTRGGAVKLKRKAPEMVGASKIDERFVEKRMKQEAEDAMELDEEQFEQRYNHGNKAHAVSKRSTKDDGRWDHDCFDPDAPASLVSPSPSRESTLSAIKVHVGSATEDPACKGMAVAHPDEATFGSTVVDSASDKARRFLDAMRLTRPQQRTAGNQTAQDGKFRSGLEGSKILLISPPASPSIVDEPTGFRHHGPLADPAIPNRQIQRDIIAASRPPAVFLGPLPSDLTRVELVSLLAPYDVVDWSEVGQTDEQGHRTEMMVLQVQMKEDEGKEAVEFDAKKGMLRCRGKVVKVLDVEKRKKELAMAEEVGKDAGAASTGHFDFPARSVAFRLRGGGVTSNESSTASDKASELATREMNFDTLASNFDRTARLQSHVPDDPLSDDFLNDELPSRIALSPTPFGLTSPRSEHLSVASRSATPTSPRYTPPSHWVHPERIKSPWAYLGEHDADPYAEREKEIEREMNQEVRVCIDRRKEKMVLRRVETLDLTAGSDEEDSDGMCSNARRRSALAWDGVDGLSLT</sequence>
<feature type="compositionally biased region" description="Basic and acidic residues" evidence="1">
    <location>
        <begin position="164"/>
        <end position="173"/>
    </location>
</feature>
<organism evidence="2">
    <name type="scientific">Rhodotorula toruloides</name>
    <name type="common">Yeast</name>
    <name type="synonym">Rhodosporidium toruloides</name>
    <dbReference type="NCBI Taxonomy" id="5286"/>
    <lineage>
        <taxon>Eukaryota</taxon>
        <taxon>Fungi</taxon>
        <taxon>Dikarya</taxon>
        <taxon>Basidiomycota</taxon>
        <taxon>Pucciniomycotina</taxon>
        <taxon>Microbotryomycetes</taxon>
        <taxon>Sporidiobolales</taxon>
        <taxon>Sporidiobolaceae</taxon>
        <taxon>Rhodotorula</taxon>
    </lineage>
</organism>
<feature type="compositionally biased region" description="Basic and acidic residues" evidence="1">
    <location>
        <begin position="47"/>
        <end position="67"/>
    </location>
</feature>